<protein>
    <recommendedName>
        <fullName evidence="2">C2H2-type domain-containing protein</fullName>
    </recommendedName>
</protein>
<feature type="domain" description="C2H2-type" evidence="2">
    <location>
        <begin position="62"/>
        <end position="97"/>
    </location>
</feature>
<dbReference type="OrthoDB" id="654211at2759"/>
<reference evidence="3 4" key="1">
    <citation type="journal article" date="2018" name="PLoS ONE">
        <title>The draft genome of Kipferlia bialata reveals reductive genome evolution in fornicate parasites.</title>
        <authorList>
            <person name="Tanifuji G."/>
            <person name="Takabayashi S."/>
            <person name="Kume K."/>
            <person name="Takagi M."/>
            <person name="Nakayama T."/>
            <person name="Kamikawa R."/>
            <person name="Inagaki Y."/>
            <person name="Hashimoto T."/>
        </authorList>
    </citation>
    <scope>NUCLEOTIDE SEQUENCE [LARGE SCALE GENOMIC DNA]</scope>
    <source>
        <strain evidence="3">NY0173</strain>
    </source>
</reference>
<dbReference type="Gene3D" id="3.30.160.60">
    <property type="entry name" value="Classic Zinc Finger"/>
    <property type="match status" value="1"/>
</dbReference>
<keyword evidence="1" id="KW-0863">Zinc-finger</keyword>
<keyword evidence="1" id="KW-0862">Zinc</keyword>
<evidence type="ECO:0000256" key="1">
    <source>
        <dbReference type="PROSITE-ProRule" id="PRU00042"/>
    </source>
</evidence>
<dbReference type="GO" id="GO:0008270">
    <property type="term" value="F:zinc ion binding"/>
    <property type="evidence" value="ECO:0007669"/>
    <property type="project" value="UniProtKB-KW"/>
</dbReference>
<evidence type="ECO:0000259" key="2">
    <source>
        <dbReference type="PROSITE" id="PS50157"/>
    </source>
</evidence>
<feature type="non-terminal residue" evidence="3">
    <location>
        <position position="1"/>
    </location>
</feature>
<gene>
    <name evidence="3" type="ORF">KIPB_014758</name>
</gene>
<name>A0A9K3GQC5_9EUKA</name>
<organism evidence="3 4">
    <name type="scientific">Kipferlia bialata</name>
    <dbReference type="NCBI Taxonomy" id="797122"/>
    <lineage>
        <taxon>Eukaryota</taxon>
        <taxon>Metamonada</taxon>
        <taxon>Carpediemonas-like organisms</taxon>
        <taxon>Kipferlia</taxon>
    </lineage>
</organism>
<proteinExistence type="predicted"/>
<keyword evidence="4" id="KW-1185">Reference proteome</keyword>
<dbReference type="InterPro" id="IPR013087">
    <property type="entry name" value="Znf_C2H2_type"/>
</dbReference>
<dbReference type="AlphaFoldDB" id="A0A9K3GQC5"/>
<dbReference type="EMBL" id="BDIP01007799">
    <property type="protein sequence ID" value="GIQ91482.1"/>
    <property type="molecule type" value="Genomic_DNA"/>
</dbReference>
<dbReference type="SUPFAM" id="SSF57667">
    <property type="entry name" value="beta-beta-alpha zinc fingers"/>
    <property type="match status" value="1"/>
</dbReference>
<comment type="caution">
    <text evidence="3">The sequence shown here is derived from an EMBL/GenBank/DDBJ whole genome shotgun (WGS) entry which is preliminary data.</text>
</comment>
<dbReference type="PROSITE" id="PS50157">
    <property type="entry name" value="ZINC_FINGER_C2H2_2"/>
    <property type="match status" value="2"/>
</dbReference>
<keyword evidence="1" id="KW-0479">Metal-binding</keyword>
<dbReference type="Proteomes" id="UP000265618">
    <property type="component" value="Unassembled WGS sequence"/>
</dbReference>
<dbReference type="Pfam" id="PF00096">
    <property type="entry name" value="zf-C2H2"/>
    <property type="match status" value="1"/>
</dbReference>
<accession>A0A9K3GQC5</accession>
<sequence>PALGEDGTVCGIRFQTRELLGFHLTTHRETDQPIVTATPGNGFDIHQCLSPQPRDTHDIISYECPAKNSDGTICGMRFRTRDLLYSHICTAHSKVKSDSCTRRHCCKSCHQLFKTRADLAQHIATHIAEGMLECPQCGIVCESEGE</sequence>
<evidence type="ECO:0000313" key="4">
    <source>
        <dbReference type="Proteomes" id="UP000265618"/>
    </source>
</evidence>
<dbReference type="PROSITE" id="PS00028">
    <property type="entry name" value="ZINC_FINGER_C2H2_1"/>
    <property type="match status" value="1"/>
</dbReference>
<feature type="domain" description="C2H2-type" evidence="2">
    <location>
        <begin position="104"/>
        <end position="131"/>
    </location>
</feature>
<dbReference type="InterPro" id="IPR036236">
    <property type="entry name" value="Znf_C2H2_sf"/>
</dbReference>
<evidence type="ECO:0000313" key="3">
    <source>
        <dbReference type="EMBL" id="GIQ91482.1"/>
    </source>
</evidence>